<evidence type="ECO:0000313" key="2">
    <source>
        <dbReference type="EMBL" id="RWR86048.1"/>
    </source>
</evidence>
<proteinExistence type="predicted"/>
<evidence type="ECO:0000313" key="3">
    <source>
        <dbReference type="Proteomes" id="UP000283530"/>
    </source>
</evidence>
<evidence type="ECO:0000256" key="1">
    <source>
        <dbReference type="SAM" id="MobiDB-lite"/>
    </source>
</evidence>
<dbReference type="AlphaFoldDB" id="A0A443P5M2"/>
<dbReference type="Proteomes" id="UP000283530">
    <property type="component" value="Unassembled WGS sequence"/>
</dbReference>
<organism evidence="2 3">
    <name type="scientific">Cinnamomum micranthum f. kanehirae</name>
    <dbReference type="NCBI Taxonomy" id="337451"/>
    <lineage>
        <taxon>Eukaryota</taxon>
        <taxon>Viridiplantae</taxon>
        <taxon>Streptophyta</taxon>
        <taxon>Embryophyta</taxon>
        <taxon>Tracheophyta</taxon>
        <taxon>Spermatophyta</taxon>
        <taxon>Magnoliopsida</taxon>
        <taxon>Magnoliidae</taxon>
        <taxon>Laurales</taxon>
        <taxon>Lauraceae</taxon>
        <taxon>Cinnamomum</taxon>
    </lineage>
</organism>
<comment type="caution">
    <text evidence="2">The sequence shown here is derived from an EMBL/GenBank/DDBJ whole genome shotgun (WGS) entry which is preliminary data.</text>
</comment>
<gene>
    <name evidence="2" type="ORF">CKAN_01493000</name>
</gene>
<sequence>MAGPHPSSRPGSPPLSRYFNLYIYNASPRSIRTFSILAFALNSASATTREREREWRNSIHGRSSSSASGSATGLFWWVLPPLAPSLQNSTSASQKRMLRIPLTCRGCAAR</sequence>
<feature type="region of interest" description="Disordered" evidence="1">
    <location>
        <begin position="50"/>
        <end position="69"/>
    </location>
</feature>
<protein>
    <submittedName>
        <fullName evidence="2">Uncharacterized protein</fullName>
    </submittedName>
</protein>
<keyword evidence="3" id="KW-1185">Reference proteome</keyword>
<dbReference type="OrthoDB" id="10493036at2759"/>
<accession>A0A443P5M2</accession>
<dbReference type="EMBL" id="QPKB01000005">
    <property type="protein sequence ID" value="RWR86048.1"/>
    <property type="molecule type" value="Genomic_DNA"/>
</dbReference>
<name>A0A443P5M2_9MAGN</name>
<reference evidence="2 3" key="1">
    <citation type="journal article" date="2019" name="Nat. Plants">
        <title>Stout camphor tree genome fills gaps in understanding of flowering plant genome evolution.</title>
        <authorList>
            <person name="Chaw S.M."/>
            <person name="Liu Y.C."/>
            <person name="Wu Y.W."/>
            <person name="Wang H.Y."/>
            <person name="Lin C.I."/>
            <person name="Wu C.S."/>
            <person name="Ke H.M."/>
            <person name="Chang L.Y."/>
            <person name="Hsu C.Y."/>
            <person name="Yang H.T."/>
            <person name="Sudianto E."/>
            <person name="Hsu M.H."/>
            <person name="Wu K.P."/>
            <person name="Wang L.N."/>
            <person name="Leebens-Mack J.H."/>
            <person name="Tsai I.J."/>
        </authorList>
    </citation>
    <scope>NUCLEOTIDE SEQUENCE [LARGE SCALE GENOMIC DNA]</scope>
    <source>
        <strain evidence="3">cv. Chaw 1501</strain>
        <tissue evidence="2">Young leaves</tissue>
    </source>
</reference>